<dbReference type="Proteomes" id="UP000236291">
    <property type="component" value="Unassembled WGS sequence"/>
</dbReference>
<sequence>MRAMDLFGEMEEQITSMAMEVDDGDNLDILAEGLVTESKLVDAEFFNSFHDDFDDADIN</sequence>
<organism evidence="1 2">
    <name type="scientific">Trifolium pratense</name>
    <name type="common">Red clover</name>
    <dbReference type="NCBI Taxonomy" id="57577"/>
    <lineage>
        <taxon>Eukaryota</taxon>
        <taxon>Viridiplantae</taxon>
        <taxon>Streptophyta</taxon>
        <taxon>Embryophyta</taxon>
        <taxon>Tracheophyta</taxon>
        <taxon>Spermatophyta</taxon>
        <taxon>Magnoliopsida</taxon>
        <taxon>eudicotyledons</taxon>
        <taxon>Gunneridae</taxon>
        <taxon>Pentapetalae</taxon>
        <taxon>rosids</taxon>
        <taxon>fabids</taxon>
        <taxon>Fabales</taxon>
        <taxon>Fabaceae</taxon>
        <taxon>Papilionoideae</taxon>
        <taxon>50 kb inversion clade</taxon>
        <taxon>NPAAA clade</taxon>
        <taxon>Hologalegina</taxon>
        <taxon>IRL clade</taxon>
        <taxon>Trifolieae</taxon>
        <taxon>Trifolium</taxon>
    </lineage>
</organism>
<dbReference type="ExpressionAtlas" id="A0A2K3LF14">
    <property type="expression patterns" value="baseline"/>
</dbReference>
<protein>
    <recommendedName>
        <fullName evidence="3">Small acidic protein 1-like</fullName>
    </recommendedName>
</protein>
<evidence type="ECO:0000313" key="1">
    <source>
        <dbReference type="EMBL" id="PNX77128.1"/>
    </source>
</evidence>
<dbReference type="EMBL" id="ASHM01031838">
    <property type="protein sequence ID" value="PNX77128.1"/>
    <property type="molecule type" value="Genomic_DNA"/>
</dbReference>
<comment type="caution">
    <text evidence="1">The sequence shown here is derived from an EMBL/GenBank/DDBJ whole genome shotgun (WGS) entry which is preliminary data.</text>
</comment>
<reference evidence="1 2" key="2">
    <citation type="journal article" date="2017" name="Front. Plant Sci.">
        <title>Gene Classification and Mining of Molecular Markers Useful in Red Clover (Trifolium pratense) Breeding.</title>
        <authorList>
            <person name="Istvanek J."/>
            <person name="Dluhosova J."/>
            <person name="Dluhos P."/>
            <person name="Patkova L."/>
            <person name="Nedelnik J."/>
            <person name="Repkova J."/>
        </authorList>
    </citation>
    <scope>NUCLEOTIDE SEQUENCE [LARGE SCALE GENOMIC DNA]</scope>
    <source>
        <strain evidence="2">cv. Tatra</strain>
        <tissue evidence="1">Young leaves</tissue>
    </source>
</reference>
<evidence type="ECO:0008006" key="3">
    <source>
        <dbReference type="Google" id="ProtNLM"/>
    </source>
</evidence>
<name>A0A2K3LF14_TRIPR</name>
<accession>A0A2K3LF14</accession>
<reference evidence="1 2" key="1">
    <citation type="journal article" date="2014" name="Am. J. Bot.">
        <title>Genome assembly and annotation for red clover (Trifolium pratense; Fabaceae).</title>
        <authorList>
            <person name="Istvanek J."/>
            <person name="Jaros M."/>
            <person name="Krenek A."/>
            <person name="Repkova J."/>
        </authorList>
    </citation>
    <scope>NUCLEOTIDE SEQUENCE [LARGE SCALE GENOMIC DNA]</scope>
    <source>
        <strain evidence="2">cv. Tatra</strain>
        <tissue evidence="1">Young leaves</tissue>
    </source>
</reference>
<dbReference type="OrthoDB" id="1907763at2759"/>
<dbReference type="AlphaFoldDB" id="A0A2K3LF14"/>
<evidence type="ECO:0000313" key="2">
    <source>
        <dbReference type="Proteomes" id="UP000236291"/>
    </source>
</evidence>
<proteinExistence type="predicted"/>
<gene>
    <name evidence="1" type="ORF">L195_g033090</name>
</gene>